<dbReference type="Gene3D" id="3.30.9.10">
    <property type="entry name" value="D-Amino Acid Oxidase, subunit A, domain 2"/>
    <property type="match status" value="1"/>
</dbReference>
<evidence type="ECO:0000256" key="2">
    <source>
        <dbReference type="ARBA" id="ARBA00022977"/>
    </source>
</evidence>
<dbReference type="PANTHER" id="PTHR13847">
    <property type="entry name" value="SARCOSINE DEHYDROGENASE-RELATED"/>
    <property type="match status" value="1"/>
</dbReference>
<dbReference type="InterPro" id="IPR006076">
    <property type="entry name" value="FAD-dep_OxRdtase"/>
</dbReference>
<dbReference type="Pfam" id="PF01266">
    <property type="entry name" value="DAO"/>
    <property type="match status" value="1"/>
</dbReference>
<comment type="pathway">
    <text evidence="1">Cofactor biosynthesis; thiamine diphosphate biosynthesis.</text>
</comment>
<evidence type="ECO:0000256" key="3">
    <source>
        <dbReference type="ARBA" id="ARBA00023002"/>
    </source>
</evidence>
<dbReference type="InterPro" id="IPR012727">
    <property type="entry name" value="Gly_oxidase_ThiO"/>
</dbReference>
<proteinExistence type="predicted"/>
<dbReference type="InterPro" id="IPR036188">
    <property type="entry name" value="FAD/NAD-bd_sf"/>
</dbReference>
<sequence length="360" mass="39341">MLVARGLSHHGARVQLIERGTCGQEASWAGGGIVSPLYPWRYSDPVTALANRAQDAYPELAQALATETGIDPELSVCGLLMLDAADHEEALQWAHRHDRPMQTWQPAQIQVREPELAEGSERALYMPAVANIRNPRLVKALAASLRLQPRVDVCEQSEILRIETRGDRMTAVWVRQQNEEVRLQADVFVLAAGAWTGQLLAQLGLALPVTPVKGQMLLYKAEEALLRGVVLSQGRYLIPRRDHHILVGSTLEHADFDKSITEHACDSLRASAERMLPALSALPVVQQWAGLRPAAPDGVPFIGRLPGFSNAFVNAGHYRNGLVLAPASADLLVELLANAPTGLDPRPYDPVLRGIKPALR</sequence>
<organism evidence="5 6">
    <name type="scientific">Pseudohongiella acticola</name>
    <dbReference type="NCBI Taxonomy" id="1524254"/>
    <lineage>
        <taxon>Bacteria</taxon>
        <taxon>Pseudomonadati</taxon>
        <taxon>Pseudomonadota</taxon>
        <taxon>Gammaproteobacteria</taxon>
        <taxon>Pseudomonadales</taxon>
        <taxon>Pseudohongiellaceae</taxon>
        <taxon>Pseudohongiella</taxon>
    </lineage>
</organism>
<evidence type="ECO:0000313" key="5">
    <source>
        <dbReference type="EMBL" id="OFE11278.1"/>
    </source>
</evidence>
<dbReference type="AlphaFoldDB" id="A0A1E8CFQ0"/>
<dbReference type="GO" id="GO:0009228">
    <property type="term" value="P:thiamine biosynthetic process"/>
    <property type="evidence" value="ECO:0007669"/>
    <property type="project" value="UniProtKB-KW"/>
</dbReference>
<evidence type="ECO:0000259" key="4">
    <source>
        <dbReference type="Pfam" id="PF01266"/>
    </source>
</evidence>
<dbReference type="GO" id="GO:0005737">
    <property type="term" value="C:cytoplasm"/>
    <property type="evidence" value="ECO:0007669"/>
    <property type="project" value="TreeGrafter"/>
</dbReference>
<dbReference type="Gene3D" id="3.50.50.60">
    <property type="entry name" value="FAD/NAD(P)-binding domain"/>
    <property type="match status" value="1"/>
</dbReference>
<dbReference type="EMBL" id="MASR01000003">
    <property type="protein sequence ID" value="OFE11278.1"/>
    <property type="molecule type" value="Genomic_DNA"/>
</dbReference>
<gene>
    <name evidence="5" type="ORF">PHACT_14245</name>
</gene>
<dbReference type="STRING" id="1524254.PHACT_14245"/>
<dbReference type="GO" id="GO:0050660">
    <property type="term" value="F:flavin adenine dinucleotide binding"/>
    <property type="evidence" value="ECO:0007669"/>
    <property type="project" value="InterPro"/>
</dbReference>
<evidence type="ECO:0000256" key="1">
    <source>
        <dbReference type="ARBA" id="ARBA00004948"/>
    </source>
</evidence>
<dbReference type="SUPFAM" id="SSF54373">
    <property type="entry name" value="FAD-linked reductases, C-terminal domain"/>
    <property type="match status" value="1"/>
</dbReference>
<keyword evidence="3" id="KW-0560">Oxidoreductase</keyword>
<dbReference type="GO" id="GO:0009229">
    <property type="term" value="P:thiamine diphosphate biosynthetic process"/>
    <property type="evidence" value="ECO:0007669"/>
    <property type="project" value="UniProtKB-UniPathway"/>
</dbReference>
<dbReference type="PANTHER" id="PTHR13847:SF289">
    <property type="entry name" value="GLYCINE OXIDASE"/>
    <property type="match status" value="1"/>
</dbReference>
<feature type="domain" description="FAD dependent oxidoreductase" evidence="4">
    <location>
        <begin position="3"/>
        <end position="335"/>
    </location>
</feature>
<dbReference type="Proteomes" id="UP000175669">
    <property type="component" value="Unassembled WGS sequence"/>
</dbReference>
<dbReference type="NCBIfam" id="TIGR02352">
    <property type="entry name" value="thiamin_ThiO"/>
    <property type="match status" value="1"/>
</dbReference>
<reference evidence="6" key="1">
    <citation type="submission" date="2016-07" db="EMBL/GenBank/DDBJ databases">
        <authorList>
            <person name="Florea S."/>
            <person name="Webb J.S."/>
            <person name="Jaromczyk J."/>
            <person name="Schardl C.L."/>
        </authorList>
    </citation>
    <scope>NUCLEOTIDE SEQUENCE [LARGE SCALE GENOMIC DNA]</scope>
    <source>
        <strain evidence="6">KCTC 42131</strain>
    </source>
</reference>
<comment type="caution">
    <text evidence="5">The sequence shown here is derived from an EMBL/GenBank/DDBJ whole genome shotgun (WGS) entry which is preliminary data.</text>
</comment>
<dbReference type="SUPFAM" id="SSF51905">
    <property type="entry name" value="FAD/NAD(P)-binding domain"/>
    <property type="match status" value="1"/>
</dbReference>
<dbReference type="GO" id="GO:0016491">
    <property type="term" value="F:oxidoreductase activity"/>
    <property type="evidence" value="ECO:0007669"/>
    <property type="project" value="UniProtKB-KW"/>
</dbReference>
<dbReference type="UniPathway" id="UPA00060"/>
<accession>A0A1E8CFQ0</accession>
<keyword evidence="6" id="KW-1185">Reference proteome</keyword>
<protein>
    <submittedName>
        <fullName evidence="5">Glycine oxidase ThiO</fullName>
    </submittedName>
</protein>
<evidence type="ECO:0000313" key="6">
    <source>
        <dbReference type="Proteomes" id="UP000175669"/>
    </source>
</evidence>
<keyword evidence="2" id="KW-0784">Thiamine biosynthesis</keyword>
<name>A0A1E8CFQ0_9GAMM</name>
<dbReference type="OrthoDB" id="18526at2"/>